<dbReference type="GO" id="GO:0008641">
    <property type="term" value="F:ubiquitin-like modifier activating enzyme activity"/>
    <property type="evidence" value="ECO:0007669"/>
    <property type="project" value="InterPro"/>
</dbReference>
<evidence type="ECO:0000313" key="3">
    <source>
        <dbReference type="Proteomes" id="UP000319449"/>
    </source>
</evidence>
<dbReference type="CDD" id="cd00757">
    <property type="entry name" value="ThiF_MoeB_HesA_family"/>
    <property type="match status" value="1"/>
</dbReference>
<keyword evidence="2" id="KW-0548">Nucleotidyltransferase</keyword>
<protein>
    <submittedName>
        <fullName evidence="2">Molybdopterin/thiamine biosynthesis adenylyltransferase</fullName>
    </submittedName>
</protein>
<dbReference type="InterPro" id="IPR035985">
    <property type="entry name" value="Ubiquitin-activating_enz"/>
</dbReference>
<dbReference type="InterPro" id="IPR045886">
    <property type="entry name" value="ThiF/MoeB/HesA"/>
</dbReference>
<dbReference type="OrthoDB" id="9804286at2"/>
<dbReference type="InterPro" id="IPR000594">
    <property type="entry name" value="ThiF_NAD_FAD-bd"/>
</dbReference>
<accession>A0A562WSH3</accession>
<dbReference type="PANTHER" id="PTHR43267:SF1">
    <property type="entry name" value="TRNA THREONYLCARBAMOYLADENOSINE DEHYDRATASE"/>
    <property type="match status" value="1"/>
</dbReference>
<name>A0A562WSH3_9BACT</name>
<keyword evidence="3" id="KW-1185">Reference proteome</keyword>
<dbReference type="Pfam" id="PF00899">
    <property type="entry name" value="ThiF"/>
    <property type="match status" value="1"/>
</dbReference>
<dbReference type="SUPFAM" id="SSF69572">
    <property type="entry name" value="Activating enzymes of the ubiquitin-like proteins"/>
    <property type="match status" value="1"/>
</dbReference>
<dbReference type="GO" id="GO:0061503">
    <property type="term" value="F:tRNA threonylcarbamoyladenosine dehydratase"/>
    <property type="evidence" value="ECO:0007669"/>
    <property type="project" value="TreeGrafter"/>
</dbReference>
<reference evidence="2 3" key="1">
    <citation type="submission" date="2019-07" db="EMBL/GenBank/DDBJ databases">
        <title>Genomic Encyclopedia of Archaeal and Bacterial Type Strains, Phase II (KMG-II): from individual species to whole genera.</title>
        <authorList>
            <person name="Goeker M."/>
        </authorList>
    </citation>
    <scope>NUCLEOTIDE SEQUENCE [LARGE SCALE GENOMIC DNA]</scope>
    <source>
        <strain evidence="2 3">ATCC BAA-1139</strain>
    </source>
</reference>
<gene>
    <name evidence="2" type="ORF">JN12_00487</name>
</gene>
<evidence type="ECO:0000259" key="1">
    <source>
        <dbReference type="Pfam" id="PF00899"/>
    </source>
</evidence>
<dbReference type="PANTHER" id="PTHR43267">
    <property type="entry name" value="TRNA THREONYLCARBAMOYLADENOSINE DEHYDRATASE"/>
    <property type="match status" value="1"/>
</dbReference>
<evidence type="ECO:0000313" key="2">
    <source>
        <dbReference type="EMBL" id="TWJ33075.1"/>
    </source>
</evidence>
<dbReference type="AlphaFoldDB" id="A0A562WSH3"/>
<organism evidence="2 3">
    <name type="scientific">Geobacter argillaceus</name>
    <dbReference type="NCBI Taxonomy" id="345631"/>
    <lineage>
        <taxon>Bacteria</taxon>
        <taxon>Pseudomonadati</taxon>
        <taxon>Thermodesulfobacteriota</taxon>
        <taxon>Desulfuromonadia</taxon>
        <taxon>Geobacterales</taxon>
        <taxon>Geobacteraceae</taxon>
        <taxon>Geobacter</taxon>
    </lineage>
</organism>
<dbReference type="GO" id="GO:0016779">
    <property type="term" value="F:nucleotidyltransferase activity"/>
    <property type="evidence" value="ECO:0007669"/>
    <property type="project" value="UniProtKB-KW"/>
</dbReference>
<dbReference type="Proteomes" id="UP000319449">
    <property type="component" value="Unassembled WGS sequence"/>
</dbReference>
<sequence>MSDIHTFLKEHASGDLVAWSAQQEAAERFNLTLAQIEAAILESGLLPARYQRNRQTVSTAGQLQLFRSRVAVIGCGGLGGYVIEELARLGVGQIVAIDPDRFEEHNLNRQLLSSPAALGEAKVTAAARRVGEINPAVQLTPVEKAFAADNGRELLAGARVVVDALDSIAVRLELADTCSAMGIPLVHGAIGGWYGHLATQLPGDDTLRQIYRSWSSGKGIEQQYGNPSFTPAVVASLQVAEVCKLLLGQGELLTGRQLTIDLLTMEIHEIQLRKADRSPA</sequence>
<comment type="caution">
    <text evidence="2">The sequence shown here is derived from an EMBL/GenBank/DDBJ whole genome shotgun (WGS) entry which is preliminary data.</text>
</comment>
<dbReference type="RefSeq" id="WP_145017732.1">
    <property type="nucleotide sequence ID" value="NZ_VLLN01000002.1"/>
</dbReference>
<dbReference type="GO" id="GO:0061504">
    <property type="term" value="P:cyclic threonylcarbamoyladenosine biosynthetic process"/>
    <property type="evidence" value="ECO:0007669"/>
    <property type="project" value="TreeGrafter"/>
</dbReference>
<dbReference type="Gene3D" id="3.40.50.720">
    <property type="entry name" value="NAD(P)-binding Rossmann-like Domain"/>
    <property type="match status" value="1"/>
</dbReference>
<keyword evidence="2" id="KW-0808">Transferase</keyword>
<dbReference type="EMBL" id="VLLN01000002">
    <property type="protein sequence ID" value="TWJ33075.1"/>
    <property type="molecule type" value="Genomic_DNA"/>
</dbReference>
<feature type="domain" description="THIF-type NAD/FAD binding fold" evidence="1">
    <location>
        <begin position="50"/>
        <end position="275"/>
    </location>
</feature>
<proteinExistence type="predicted"/>